<sequence length="198" mass="22520">MSRRERLLPNERASKKTVTISARISDNSVLLILNLLRKLVLKKGFLDSSDLKELESGLPKRVGLRSALGECIDYAISEAVAELAKERGVSCDFDLNELVSKYKNECFRPRSWAPRFWLIYNVCEYYKRLERESAFSFKSKPESLRVDSEIGEVIRCLEGKGINVRKEAIEKAIKYLATKLCEDALDALRKLLANSAKA</sequence>
<name>A0A0U3EB64_9CREN</name>
<dbReference type="RefSeq" id="WP_075049956.1">
    <property type="nucleotide sequence ID" value="NZ_CP006867.1"/>
</dbReference>
<reference evidence="1 2" key="1">
    <citation type="submission" date="2013-11" db="EMBL/GenBank/DDBJ databases">
        <title>Comparative genomics of Ignicoccus.</title>
        <authorList>
            <person name="Podar M."/>
        </authorList>
    </citation>
    <scope>NUCLEOTIDE SEQUENCE [LARGE SCALE GENOMIC DNA]</scope>
    <source>
        <strain evidence="1 2">DSM 13165</strain>
    </source>
</reference>
<dbReference type="Proteomes" id="UP000060778">
    <property type="component" value="Chromosome"/>
</dbReference>
<dbReference type="STRING" id="940295.EYM_05145"/>
<proteinExistence type="predicted"/>
<keyword evidence="2" id="KW-1185">Reference proteome</keyword>
<evidence type="ECO:0000313" key="2">
    <source>
        <dbReference type="Proteomes" id="UP000060778"/>
    </source>
</evidence>
<dbReference type="KEGG" id="iis:EYM_05145"/>
<evidence type="ECO:0000313" key="1">
    <source>
        <dbReference type="EMBL" id="ALU12558.1"/>
    </source>
</evidence>
<protein>
    <submittedName>
        <fullName evidence="1">Uncharacterized protein</fullName>
    </submittedName>
</protein>
<dbReference type="EMBL" id="CP006867">
    <property type="protein sequence ID" value="ALU12558.1"/>
    <property type="molecule type" value="Genomic_DNA"/>
</dbReference>
<gene>
    <name evidence="1" type="ORF">EYM_05145</name>
</gene>
<organism evidence="1 2">
    <name type="scientific">Ignicoccus islandicus DSM 13165</name>
    <dbReference type="NCBI Taxonomy" id="940295"/>
    <lineage>
        <taxon>Archaea</taxon>
        <taxon>Thermoproteota</taxon>
        <taxon>Thermoprotei</taxon>
        <taxon>Desulfurococcales</taxon>
        <taxon>Desulfurococcaceae</taxon>
        <taxon>Ignicoccus</taxon>
    </lineage>
</organism>
<dbReference type="GeneID" id="30680414"/>
<dbReference type="AlphaFoldDB" id="A0A0U3EB64"/>
<accession>A0A0U3EB64</accession>